<dbReference type="STRING" id="6210.W6UCA7"/>
<gene>
    <name evidence="1" type="ORF">EGR_06838</name>
</gene>
<evidence type="ECO:0000313" key="1">
    <source>
        <dbReference type="EMBL" id="EUB58311.1"/>
    </source>
</evidence>
<accession>W6UCA7</accession>
<organism evidence="1 2">
    <name type="scientific">Echinococcus granulosus</name>
    <name type="common">Hydatid tapeworm</name>
    <dbReference type="NCBI Taxonomy" id="6210"/>
    <lineage>
        <taxon>Eukaryota</taxon>
        <taxon>Metazoa</taxon>
        <taxon>Spiralia</taxon>
        <taxon>Lophotrochozoa</taxon>
        <taxon>Platyhelminthes</taxon>
        <taxon>Cestoda</taxon>
        <taxon>Eucestoda</taxon>
        <taxon>Cyclophyllidea</taxon>
        <taxon>Taeniidae</taxon>
        <taxon>Echinococcus</taxon>
        <taxon>Echinococcus granulosus group</taxon>
    </lineage>
</organism>
<dbReference type="Proteomes" id="UP000019149">
    <property type="component" value="Unassembled WGS sequence"/>
</dbReference>
<dbReference type="AlphaFoldDB" id="W6UCA7"/>
<reference evidence="1 2" key="1">
    <citation type="journal article" date="2013" name="Nat. Genet.">
        <title>The genome of the hydatid tapeworm Echinococcus granulosus.</title>
        <authorList>
            <person name="Zheng H."/>
            <person name="Zhang W."/>
            <person name="Zhang L."/>
            <person name="Zhang Z."/>
            <person name="Li J."/>
            <person name="Lu G."/>
            <person name="Zhu Y."/>
            <person name="Wang Y."/>
            <person name="Huang Y."/>
            <person name="Liu J."/>
            <person name="Kang H."/>
            <person name="Chen J."/>
            <person name="Wang L."/>
            <person name="Chen A."/>
            <person name="Yu S."/>
            <person name="Gao Z."/>
            <person name="Jin L."/>
            <person name="Gu W."/>
            <person name="Wang Z."/>
            <person name="Zhao L."/>
            <person name="Shi B."/>
            <person name="Wen H."/>
            <person name="Lin R."/>
            <person name="Jones M.K."/>
            <person name="Brejova B."/>
            <person name="Vinar T."/>
            <person name="Zhao G."/>
            <person name="McManus D.P."/>
            <person name="Chen Z."/>
            <person name="Zhou Y."/>
            <person name="Wang S."/>
        </authorList>
    </citation>
    <scope>NUCLEOTIDE SEQUENCE [LARGE SCALE GENOMIC DNA]</scope>
</reference>
<comment type="caution">
    <text evidence="1">The sequence shown here is derived from an EMBL/GenBank/DDBJ whole genome shotgun (WGS) entry which is preliminary data.</text>
</comment>
<proteinExistence type="predicted"/>
<name>W6UCA7_ECHGR</name>
<evidence type="ECO:0000313" key="2">
    <source>
        <dbReference type="Proteomes" id="UP000019149"/>
    </source>
</evidence>
<dbReference type="KEGG" id="egl:EGR_06838"/>
<keyword evidence="2" id="KW-1185">Reference proteome</keyword>
<dbReference type="OrthoDB" id="6258424at2759"/>
<dbReference type="EMBL" id="APAU02000064">
    <property type="protein sequence ID" value="EUB58311.1"/>
    <property type="molecule type" value="Genomic_DNA"/>
</dbReference>
<protein>
    <submittedName>
        <fullName evidence="1">Uncharacterized protein</fullName>
    </submittedName>
</protein>
<dbReference type="GeneID" id="36342553"/>
<dbReference type="CTD" id="36342553"/>
<dbReference type="RefSeq" id="XP_024349507.1">
    <property type="nucleotide sequence ID" value="XM_024496087.1"/>
</dbReference>
<sequence>MQRFAGEELDDNIYATEDPLRSAITYFGNNQPFTARIREVKFTWFAELLECVLPAKNPVAVNHGVTGDNALNHYLFHLKSSSSSTSSPNLTICHPHTNLLASRRSSDVPKTPVGIQPPCLGSQGGNDETSISTAFLHHEPEQNYIQFCNPPPPPQKHHHHTLPSTCFHEAYQSLSRQGHLQCSQSVFLSPQIDNRRGLIYANGEIGRGKSTLLVPVNSNSHLHSPHYLHSGTEWTWDGPEMGTFETQSAAQAATSTFIVDTAASIQQNNHSTAGEISIAPRQVLTTKIRLN</sequence>